<dbReference type="Gene3D" id="2.60.110.10">
    <property type="entry name" value="Thaumatin"/>
    <property type="match status" value="1"/>
</dbReference>
<gene>
    <name evidence="5" type="primary">LOC113869683</name>
</gene>
<feature type="chain" id="PRO_5034358157" evidence="3">
    <location>
        <begin position="23"/>
        <end position="238"/>
    </location>
</feature>
<feature type="disulfide bond" evidence="2">
    <location>
        <begin position="165"/>
        <end position="180"/>
    </location>
</feature>
<name>A0A8B8M1Z7_ABRPR</name>
<dbReference type="PIRSF" id="PIRSF002703">
    <property type="entry name" value="Thaumatin"/>
    <property type="match status" value="1"/>
</dbReference>
<dbReference type="SMART" id="SM00205">
    <property type="entry name" value="THN"/>
    <property type="match status" value="1"/>
</dbReference>
<proteinExistence type="inferred from homology"/>
<dbReference type="OrthoDB" id="1402671at2759"/>
<feature type="signal peptide" evidence="3">
    <location>
        <begin position="1"/>
        <end position="22"/>
    </location>
</feature>
<dbReference type="AlphaFoldDB" id="A0A8B8M1Z7"/>
<organism evidence="4 5">
    <name type="scientific">Abrus precatorius</name>
    <name type="common">Indian licorice</name>
    <name type="synonym">Glycine abrus</name>
    <dbReference type="NCBI Taxonomy" id="3816"/>
    <lineage>
        <taxon>Eukaryota</taxon>
        <taxon>Viridiplantae</taxon>
        <taxon>Streptophyta</taxon>
        <taxon>Embryophyta</taxon>
        <taxon>Tracheophyta</taxon>
        <taxon>Spermatophyta</taxon>
        <taxon>Magnoliopsida</taxon>
        <taxon>eudicotyledons</taxon>
        <taxon>Gunneridae</taxon>
        <taxon>Pentapetalae</taxon>
        <taxon>rosids</taxon>
        <taxon>fabids</taxon>
        <taxon>Fabales</taxon>
        <taxon>Fabaceae</taxon>
        <taxon>Papilionoideae</taxon>
        <taxon>50 kb inversion clade</taxon>
        <taxon>NPAAA clade</taxon>
        <taxon>indigoferoid/millettioid clade</taxon>
        <taxon>Abreae</taxon>
        <taxon>Abrus</taxon>
    </lineage>
</organism>
<feature type="disulfide bond" evidence="2">
    <location>
        <begin position="184"/>
        <end position="185"/>
    </location>
</feature>
<feature type="disulfide bond" evidence="2">
    <location>
        <begin position="34"/>
        <end position="230"/>
    </location>
</feature>
<dbReference type="Pfam" id="PF00314">
    <property type="entry name" value="Thaumatin"/>
    <property type="match status" value="1"/>
</dbReference>
<evidence type="ECO:0000256" key="3">
    <source>
        <dbReference type="SAM" id="SignalP"/>
    </source>
</evidence>
<dbReference type="FunFam" id="2.60.110.10:FF:000004">
    <property type="entry name" value="THAUMATIN-LIKE PROTEIN 1"/>
    <property type="match status" value="1"/>
</dbReference>
<feature type="disulfide bond" evidence="2">
    <location>
        <begin position="82"/>
        <end position="93"/>
    </location>
</feature>
<comment type="similarity">
    <text evidence="1">Belongs to the thaumatin family.</text>
</comment>
<accession>A0A8B8M1Z7</accession>
<dbReference type="RefSeq" id="XP_027361933.1">
    <property type="nucleotide sequence ID" value="XM_027506132.1"/>
</dbReference>
<sequence>MADSTNFATTLVTIFFFQFLTGSSPTMFKMVNKCSNIVWPGIFPGTGTLPVSITGFAVQPGKSKTVTVPSAWSGHVWGRTLCSREYSAGKFSCVTGDCGSSSMECAGRKANPPVTLAVFTLNGTGGLDLFDVSLVEGFNIPMRVEPKGGTGMGGNCSAVDLNSACPTELKVIRDGEGVACKSACCCSETCKANSYSKFFKRACPGAYVYAYDNGISNFTCASADYLLTFCPTSTPSTR</sequence>
<feature type="disulfide bond" evidence="2">
    <location>
        <begin position="156"/>
        <end position="203"/>
    </location>
</feature>
<reference evidence="4" key="1">
    <citation type="journal article" date="2019" name="Toxins">
        <title>Detection of Abrin-Like and Prepropulchellin-Like Toxin Genes and Transcripts Using Whole Genome Sequencing and Full-Length Transcript Sequencing of Abrus precatorius.</title>
        <authorList>
            <person name="Hovde B.T."/>
            <person name="Daligault H.E."/>
            <person name="Hanschen E.R."/>
            <person name="Kunde Y.A."/>
            <person name="Johnson M.B."/>
            <person name="Starkenburg S.R."/>
            <person name="Johnson S.L."/>
        </authorList>
    </citation>
    <scope>NUCLEOTIDE SEQUENCE [LARGE SCALE GENOMIC DNA]</scope>
</reference>
<protein>
    <submittedName>
        <fullName evidence="5">Thaumatin-like protein 1b</fullName>
    </submittedName>
</protein>
<reference evidence="5" key="2">
    <citation type="submission" date="2025-08" db="UniProtKB">
        <authorList>
            <consortium name="RefSeq"/>
        </authorList>
    </citation>
    <scope>IDENTIFICATION</scope>
    <source>
        <tissue evidence="5">Young leaves</tissue>
    </source>
</reference>
<feature type="disulfide bond" evidence="2">
    <location>
        <begin position="98"/>
        <end position="105"/>
    </location>
</feature>
<feature type="disulfide bond" evidence="2">
    <location>
        <begin position="186"/>
        <end position="190"/>
    </location>
</feature>
<evidence type="ECO:0000313" key="4">
    <source>
        <dbReference type="Proteomes" id="UP000694853"/>
    </source>
</evidence>
<evidence type="ECO:0000313" key="5">
    <source>
        <dbReference type="RefSeq" id="XP_027361933.1"/>
    </source>
</evidence>
<dbReference type="InterPro" id="IPR001938">
    <property type="entry name" value="Thaumatin"/>
</dbReference>
<dbReference type="PROSITE" id="PS51367">
    <property type="entry name" value="THAUMATIN_2"/>
    <property type="match status" value="1"/>
</dbReference>
<dbReference type="PANTHER" id="PTHR31048">
    <property type="entry name" value="OS03G0233200 PROTEIN"/>
    <property type="match status" value="1"/>
</dbReference>
<dbReference type="KEGG" id="aprc:113869683"/>
<keyword evidence="3" id="KW-0732">Signal</keyword>
<dbReference type="PRINTS" id="PR00347">
    <property type="entry name" value="THAUMATIN"/>
</dbReference>
<dbReference type="InterPro" id="IPR037176">
    <property type="entry name" value="Osmotin/thaumatin-like_sf"/>
</dbReference>
<dbReference type="GeneID" id="113869683"/>
<dbReference type="Proteomes" id="UP000694853">
    <property type="component" value="Unplaced"/>
</dbReference>
<evidence type="ECO:0000256" key="1">
    <source>
        <dbReference type="ARBA" id="ARBA00010607"/>
    </source>
</evidence>
<evidence type="ECO:0000256" key="2">
    <source>
        <dbReference type="PIRSR" id="PIRSR002703-1"/>
    </source>
</evidence>
<dbReference type="SUPFAM" id="SSF49870">
    <property type="entry name" value="Osmotin, thaumatin-like protein"/>
    <property type="match status" value="1"/>
</dbReference>
<keyword evidence="4" id="KW-1185">Reference proteome</keyword>
<keyword evidence="2" id="KW-1015">Disulfide bond</keyword>